<comment type="subcellular location">
    <subcellularLocation>
        <location evidence="1">Membrane</location>
        <topology evidence="1">Multi-pass membrane protein</topology>
    </subcellularLocation>
</comment>
<evidence type="ECO:0000256" key="2">
    <source>
        <dbReference type="ARBA" id="ARBA00022692"/>
    </source>
</evidence>
<proteinExistence type="predicted"/>
<evidence type="ECO:0000313" key="6">
    <source>
        <dbReference type="EMBL" id="AXI97714.1"/>
    </source>
</evidence>
<evidence type="ECO:0000256" key="4">
    <source>
        <dbReference type="ARBA" id="ARBA00023136"/>
    </source>
</evidence>
<feature type="transmembrane region" description="Helical" evidence="5">
    <location>
        <begin position="107"/>
        <end position="132"/>
    </location>
</feature>
<keyword evidence="2 5" id="KW-0812">Transmembrane</keyword>
<evidence type="ECO:0000256" key="1">
    <source>
        <dbReference type="ARBA" id="ARBA00004141"/>
    </source>
</evidence>
<dbReference type="EMBL" id="MH396019">
    <property type="protein sequence ID" value="AXI97714.1"/>
    <property type="molecule type" value="Genomic_DNA"/>
</dbReference>
<evidence type="ECO:0000256" key="5">
    <source>
        <dbReference type="SAM" id="Phobius"/>
    </source>
</evidence>
<feature type="transmembrane region" description="Helical" evidence="5">
    <location>
        <begin position="17"/>
        <end position="41"/>
    </location>
</feature>
<evidence type="ECO:0000256" key="3">
    <source>
        <dbReference type="ARBA" id="ARBA00022989"/>
    </source>
</evidence>
<gene>
    <name evidence="6" type="primary">tatC</name>
</gene>
<feature type="transmembrane region" description="Helical" evidence="5">
    <location>
        <begin position="62"/>
        <end position="87"/>
    </location>
</feature>
<keyword evidence="4 5" id="KW-0472">Membrane</keyword>
<feature type="transmembrane region" description="Helical" evidence="5">
    <location>
        <begin position="194"/>
        <end position="211"/>
    </location>
</feature>
<dbReference type="InterPro" id="IPR002033">
    <property type="entry name" value="TatC"/>
</dbReference>
<reference evidence="6" key="1">
    <citation type="submission" date="2018-05" db="EMBL/GenBank/DDBJ databases">
        <title>Organellar genomes of Gracilariaceae.</title>
        <authorList>
            <person name="Iha C."/>
            <person name="Oliveira M.C."/>
        </authorList>
    </citation>
    <scope>NUCLEOTIDE SEQUENCE</scope>
</reference>
<feature type="transmembrane region" description="Helical" evidence="5">
    <location>
        <begin position="217"/>
        <end position="238"/>
    </location>
</feature>
<organism evidence="6">
    <name type="scientific">Gracilaria gracilis</name>
    <name type="common">Red alga</name>
    <dbReference type="NCBI Taxonomy" id="2777"/>
    <lineage>
        <taxon>Eukaryota</taxon>
        <taxon>Rhodophyta</taxon>
        <taxon>Florideophyceae</taxon>
        <taxon>Rhodymeniophycidae</taxon>
        <taxon>Gracilariales</taxon>
        <taxon>Gracilariaceae</taxon>
        <taxon>Gracilaria</taxon>
    </lineage>
</organism>
<sequence length="246" mass="30532">MSYKLIYFYSIELVFRLLYIFISFFLCAFVASLNLYYLILFEVYPFVMYELKKFIVTNVMDLFNVLWLLIISKSLLFVFPYWIFQLYKFSSSSWYLYQLRFFKKSFYFSFFVSLICLSLAHFGLLPFTLYILTRWEINNINLFSIFVEFRIINYVKWVLTFRYFISSFFFFTFLFIFHLWFLMAMNRIYFLIKYYRKSLLFGILCIIFLLIPPDNFLQIFFIGLTFFIFEFVFLFVCYKLCKTEFF</sequence>
<dbReference type="GeneID" id="37624523"/>
<protein>
    <submittedName>
        <fullName evidence="6">Sec-independent protein translocase component TatC</fullName>
    </submittedName>
</protein>
<name>A0A345UB78_GRAGA</name>
<accession>A0A345UB78</accession>
<feature type="transmembrane region" description="Helical" evidence="5">
    <location>
        <begin position="163"/>
        <end position="182"/>
    </location>
</feature>
<dbReference type="GO" id="GO:0016020">
    <property type="term" value="C:membrane"/>
    <property type="evidence" value="ECO:0007669"/>
    <property type="project" value="UniProtKB-SubCell"/>
</dbReference>
<dbReference type="RefSeq" id="YP_009511837.1">
    <property type="nucleotide sequence ID" value="NC_039148.1"/>
</dbReference>
<keyword evidence="3 5" id="KW-1133">Transmembrane helix</keyword>
<dbReference type="Pfam" id="PF00902">
    <property type="entry name" value="TatC"/>
    <property type="match status" value="1"/>
</dbReference>
<dbReference type="AlphaFoldDB" id="A0A345UB78"/>
<geneLocation type="mitochondrion" evidence="6"/>
<keyword evidence="6" id="KW-0496">Mitochondrion</keyword>